<evidence type="ECO:0000256" key="1">
    <source>
        <dbReference type="ARBA" id="ARBA00006484"/>
    </source>
</evidence>
<feature type="compositionally biased region" description="Basic and acidic residues" evidence="5">
    <location>
        <begin position="360"/>
        <end position="380"/>
    </location>
</feature>
<evidence type="ECO:0000256" key="3">
    <source>
        <dbReference type="ARBA" id="ARBA00022857"/>
    </source>
</evidence>
<comment type="similarity">
    <text evidence="1">Belongs to the short-chain dehydrogenases/reductases (SDR) family.</text>
</comment>
<dbReference type="GO" id="GO:0004155">
    <property type="term" value="F:6,7-dihydropteridine reductase activity"/>
    <property type="evidence" value="ECO:0007669"/>
    <property type="project" value="TreeGrafter"/>
</dbReference>
<dbReference type="InterPro" id="IPR036291">
    <property type="entry name" value="NAD(P)-bd_dom_sf"/>
</dbReference>
<feature type="region of interest" description="Disordered" evidence="5">
    <location>
        <begin position="607"/>
        <end position="646"/>
    </location>
</feature>
<dbReference type="EMBL" id="LSSK01000826">
    <property type="protein sequence ID" value="OMH81771.1"/>
    <property type="molecule type" value="Genomic_DNA"/>
</dbReference>
<feature type="compositionally biased region" description="Basic and acidic residues" evidence="5">
    <location>
        <begin position="456"/>
        <end position="466"/>
    </location>
</feature>
<dbReference type="GO" id="GO:0006559">
    <property type="term" value="P:L-phenylalanine catabolic process"/>
    <property type="evidence" value="ECO:0007669"/>
    <property type="project" value="TreeGrafter"/>
</dbReference>
<dbReference type="PANTHER" id="PTHR15104:SF0">
    <property type="entry name" value="DIHYDROPTERIDINE REDUCTASE"/>
    <property type="match status" value="1"/>
</dbReference>
<accession>A0A1R1PLC3</accession>
<evidence type="ECO:0000256" key="5">
    <source>
        <dbReference type="SAM" id="MobiDB-lite"/>
    </source>
</evidence>
<reference evidence="7" key="2">
    <citation type="submission" date="2017-01" db="EMBL/GenBank/DDBJ databases">
        <authorList>
            <person name="Mah S.A."/>
            <person name="Swanson W.J."/>
            <person name="Moy G.W."/>
            <person name="Vacquier V.D."/>
        </authorList>
    </citation>
    <scope>NUCLEOTIDE SEQUENCE [LARGE SCALE GENOMIC DNA]</scope>
    <source>
        <strain evidence="7">COL-18-3</strain>
    </source>
</reference>
<name>A0A1R1PLC3_ZANCU</name>
<evidence type="ECO:0000256" key="2">
    <source>
        <dbReference type="ARBA" id="ARBA00011738"/>
    </source>
</evidence>
<feature type="compositionally biased region" description="Basic residues" evidence="5">
    <location>
        <begin position="441"/>
        <end position="455"/>
    </location>
</feature>
<dbReference type="PANTHER" id="PTHR15104">
    <property type="entry name" value="DIHYDROPTERIDINE REDUCTASE"/>
    <property type="match status" value="1"/>
</dbReference>
<feature type="compositionally biased region" description="Basic and acidic residues" evidence="5">
    <location>
        <begin position="313"/>
        <end position="329"/>
    </location>
</feature>
<evidence type="ECO:0000313" key="6">
    <source>
        <dbReference type="EMBL" id="OMH79234.1"/>
    </source>
</evidence>
<dbReference type="GO" id="GO:0070402">
    <property type="term" value="F:NADPH binding"/>
    <property type="evidence" value="ECO:0007669"/>
    <property type="project" value="TreeGrafter"/>
</dbReference>
<dbReference type="GO" id="GO:0006729">
    <property type="term" value="P:tetrahydrobiopterin biosynthetic process"/>
    <property type="evidence" value="ECO:0007669"/>
    <property type="project" value="TreeGrafter"/>
</dbReference>
<feature type="compositionally biased region" description="Polar residues" evidence="5">
    <location>
        <begin position="488"/>
        <end position="502"/>
    </location>
</feature>
<keyword evidence="8" id="KW-1185">Reference proteome</keyword>
<dbReference type="Proteomes" id="UP000188320">
    <property type="component" value="Unassembled WGS sequence"/>
</dbReference>
<feature type="compositionally biased region" description="Acidic residues" evidence="5">
    <location>
        <begin position="418"/>
        <end position="427"/>
    </location>
</feature>
<keyword evidence="3" id="KW-0521">NADP</keyword>
<feature type="compositionally biased region" description="Polar residues" evidence="5">
    <location>
        <begin position="386"/>
        <end position="396"/>
    </location>
</feature>
<evidence type="ECO:0000313" key="8">
    <source>
        <dbReference type="Proteomes" id="UP000188320"/>
    </source>
</evidence>
<dbReference type="EMBL" id="LSSK01001625">
    <property type="protein sequence ID" value="OMH79234.1"/>
    <property type="molecule type" value="Genomic_DNA"/>
</dbReference>
<evidence type="ECO:0000256" key="4">
    <source>
        <dbReference type="ARBA" id="ARBA00023002"/>
    </source>
</evidence>
<gene>
    <name evidence="7" type="ORF">AX774_g4761</name>
    <name evidence="6" type="ORF">AX774_g7364</name>
</gene>
<comment type="caution">
    <text evidence="7">The sequence shown here is derived from an EMBL/GenBank/DDBJ whole genome shotgun (WGS) entry which is preliminary data.</text>
</comment>
<organism evidence="7 8">
    <name type="scientific">Zancudomyces culisetae</name>
    <name type="common">Gut fungus</name>
    <name type="synonym">Smittium culisetae</name>
    <dbReference type="NCBI Taxonomy" id="1213189"/>
    <lineage>
        <taxon>Eukaryota</taxon>
        <taxon>Fungi</taxon>
        <taxon>Fungi incertae sedis</taxon>
        <taxon>Zoopagomycota</taxon>
        <taxon>Kickxellomycotina</taxon>
        <taxon>Harpellomycetes</taxon>
        <taxon>Harpellales</taxon>
        <taxon>Legeriomycetaceae</taxon>
        <taxon>Zancudomyces</taxon>
    </lineage>
</organism>
<evidence type="ECO:0000313" key="7">
    <source>
        <dbReference type="EMBL" id="OMH81771.1"/>
    </source>
</evidence>
<comment type="subunit">
    <text evidence="2">Homodimer.</text>
</comment>
<feature type="region of interest" description="Disordered" evidence="5">
    <location>
        <begin position="415"/>
        <end position="502"/>
    </location>
</feature>
<dbReference type="OrthoDB" id="1204at2759"/>
<dbReference type="AlphaFoldDB" id="A0A1R1PLC3"/>
<feature type="compositionally biased region" description="Polar residues" evidence="5">
    <location>
        <begin position="615"/>
        <end position="625"/>
    </location>
</feature>
<dbReference type="GO" id="GO:0070404">
    <property type="term" value="F:NADH binding"/>
    <property type="evidence" value="ECO:0007669"/>
    <property type="project" value="TreeGrafter"/>
</dbReference>
<feature type="region of interest" description="Disordered" evidence="5">
    <location>
        <begin position="244"/>
        <end position="396"/>
    </location>
</feature>
<dbReference type="SUPFAM" id="SSF51735">
    <property type="entry name" value="NAD(P)-binding Rossmann-fold domains"/>
    <property type="match status" value="1"/>
</dbReference>
<protein>
    <submittedName>
        <fullName evidence="7">Dihydropteridine reductase</fullName>
    </submittedName>
</protein>
<reference evidence="8" key="1">
    <citation type="submission" date="2017-01" db="EMBL/GenBank/DDBJ databases">
        <authorList>
            <person name="Wang Y."/>
            <person name="White M."/>
            <person name="Kvist S."/>
            <person name="Moncalvo J.-M."/>
        </authorList>
    </citation>
    <scope>NUCLEOTIDE SEQUENCE [LARGE SCALE GENOMIC DNA]</scope>
    <source>
        <strain evidence="8">COL-18-3</strain>
    </source>
</reference>
<dbReference type="Gene3D" id="3.40.50.720">
    <property type="entry name" value="NAD(P)-binding Rossmann-like Domain"/>
    <property type="match status" value="2"/>
</dbReference>
<sequence>MLSVVYGGSGALGSSIVKKFISSGWKVISIDIKANSEATENVLVKPNQNLEHQGAEVAQQMHNLGVQANSVDSILCVAGGWAGGNASDKGRFSEFYRGMYQPIDLLFCYFGKYCFKISEKEWIFAVYGCPGITECHTWNDRVWIGKSGRSSPSQESGKRWQVTLDTPMNRSAMPGADFSSWTPLEELSNKILDWSSGKLEFESGSLVQVITKDSKTSFFSQVEEDPVQHKTNICEYCLQNPVNVTGSSPKEGIKQKATPNKNNHADFLSTDSLEMSYYSDSDEQSEGETKHSPGKRKSTPSKLEPFIEIALPDPHHGSAAKELKRKLEDSSSDWESSDIPNFKTSTRGGGSTKQSRAKKSGKENNSQDKASKKSEKDSQKTKLNMPATSFSGSSDLSELEIADYGESDYSDYNVSAAESDDFEENIDEYASSDSSFGGGTKGKRKSSSKPKKGAKSKPDAHASADKGKKKGNVVSKAATKPALLAKSKLSTPTVSKATKSDTLTARSPLKKILVSPKKPALSISLSKSPLKTVPKLTVKPKIPLGTTKATVTATATVTSTAAIKPVASTTSTVSSLTLKSTTGTSKSTVTSNAITSGTKVVGKVPSTGLKPTLAGKQSGSLSGMMQPSVRRVGLSRKSGAAGSKTGLHSYLFSNNN</sequence>
<dbReference type="GO" id="GO:0005737">
    <property type="term" value="C:cytoplasm"/>
    <property type="evidence" value="ECO:0007669"/>
    <property type="project" value="TreeGrafter"/>
</dbReference>
<proteinExistence type="inferred from homology"/>
<keyword evidence="4" id="KW-0560">Oxidoreductase</keyword>